<evidence type="ECO:0000313" key="4">
    <source>
        <dbReference type="EMBL" id="CAD9869292.1"/>
    </source>
</evidence>
<feature type="coiled-coil region" evidence="3">
    <location>
        <begin position="185"/>
        <end position="233"/>
    </location>
</feature>
<accession>A0A7S2V5X2</accession>
<dbReference type="InterPro" id="IPR050216">
    <property type="entry name" value="LRR_domain-containing"/>
</dbReference>
<dbReference type="EMBL" id="HBHR01017989">
    <property type="protein sequence ID" value="CAD9869292.1"/>
    <property type="molecule type" value="Transcribed_RNA"/>
</dbReference>
<dbReference type="PANTHER" id="PTHR48051">
    <property type="match status" value="1"/>
</dbReference>
<keyword evidence="1" id="KW-0433">Leucine-rich repeat</keyword>
<keyword evidence="3" id="KW-0175">Coiled coil</keyword>
<dbReference type="Pfam" id="PF00560">
    <property type="entry name" value="LRR_1"/>
    <property type="match status" value="1"/>
</dbReference>
<dbReference type="Pfam" id="PF13855">
    <property type="entry name" value="LRR_8"/>
    <property type="match status" value="1"/>
</dbReference>
<reference evidence="4" key="1">
    <citation type="submission" date="2021-01" db="EMBL/GenBank/DDBJ databases">
        <authorList>
            <person name="Corre E."/>
            <person name="Pelletier E."/>
            <person name="Niang G."/>
            <person name="Scheremetjew M."/>
            <person name="Finn R."/>
            <person name="Kale V."/>
            <person name="Holt S."/>
            <person name="Cochrane G."/>
            <person name="Meng A."/>
            <person name="Brown T."/>
            <person name="Cohen L."/>
        </authorList>
    </citation>
    <scope>NUCLEOTIDE SEQUENCE</scope>
    <source>
        <strain evidence="4">CCMP1661</strain>
    </source>
</reference>
<dbReference type="PANTHER" id="PTHR48051:SF1">
    <property type="entry name" value="RAS SUPPRESSOR PROTEIN 1"/>
    <property type="match status" value="1"/>
</dbReference>
<dbReference type="PROSITE" id="PS51450">
    <property type="entry name" value="LRR"/>
    <property type="match status" value="1"/>
</dbReference>
<protein>
    <submittedName>
        <fullName evidence="4">Uncharacterized protein</fullName>
    </submittedName>
</protein>
<dbReference type="InterPro" id="IPR032675">
    <property type="entry name" value="LRR_dom_sf"/>
</dbReference>
<dbReference type="InterPro" id="IPR003591">
    <property type="entry name" value="Leu-rich_rpt_typical-subtyp"/>
</dbReference>
<sequence length="256" mass="29554">MEEFDDLIQHPDDKGCLDLAHRGWVTLDDAVWTMNYELFILNISFNNITAVPPRIGDLNLLRELDCSSNKIETIPNELGECRRLRRLKCNGNRIKVLPETLENCPLLEEITASENEIEEVPGSLGRIPALKILRLQNNRLRTLPPELGDLLTLEEINVSGNPELRTIPKELQDNTQLIVWICALHKDHRDRMRQLEQANYELENQARFMTESKMILLDNIGKLKSKNEELQEQMPDTYLHYKAKALEAKSRMCAIS</sequence>
<dbReference type="Gene3D" id="3.80.10.10">
    <property type="entry name" value="Ribonuclease Inhibitor"/>
    <property type="match status" value="1"/>
</dbReference>
<dbReference type="InterPro" id="IPR001611">
    <property type="entry name" value="Leu-rich_rpt"/>
</dbReference>
<keyword evidence="2" id="KW-0677">Repeat</keyword>
<gene>
    <name evidence="4" type="ORF">FJAP1339_LOCUS9039</name>
</gene>
<dbReference type="AlphaFoldDB" id="A0A7S2V5X2"/>
<evidence type="ECO:0000256" key="3">
    <source>
        <dbReference type="SAM" id="Coils"/>
    </source>
</evidence>
<dbReference type="SUPFAM" id="SSF52058">
    <property type="entry name" value="L domain-like"/>
    <property type="match status" value="1"/>
</dbReference>
<name>A0A7S2V5X2_9STRA</name>
<dbReference type="GO" id="GO:0005737">
    <property type="term" value="C:cytoplasm"/>
    <property type="evidence" value="ECO:0007669"/>
    <property type="project" value="TreeGrafter"/>
</dbReference>
<proteinExistence type="predicted"/>
<evidence type="ECO:0000256" key="2">
    <source>
        <dbReference type="ARBA" id="ARBA00022737"/>
    </source>
</evidence>
<organism evidence="4">
    <name type="scientific">Fibrocapsa japonica</name>
    <dbReference type="NCBI Taxonomy" id="94617"/>
    <lineage>
        <taxon>Eukaryota</taxon>
        <taxon>Sar</taxon>
        <taxon>Stramenopiles</taxon>
        <taxon>Ochrophyta</taxon>
        <taxon>Raphidophyceae</taxon>
        <taxon>Chattonellales</taxon>
        <taxon>Chattonellaceae</taxon>
        <taxon>Fibrocapsa</taxon>
    </lineage>
</organism>
<dbReference type="SMART" id="SM00369">
    <property type="entry name" value="LRR_TYP"/>
    <property type="match status" value="2"/>
</dbReference>
<evidence type="ECO:0000256" key="1">
    <source>
        <dbReference type="ARBA" id="ARBA00022614"/>
    </source>
</evidence>